<evidence type="ECO:0000256" key="4">
    <source>
        <dbReference type="ARBA" id="ARBA00023277"/>
    </source>
</evidence>
<dbReference type="OrthoDB" id="339499at2"/>
<dbReference type="InterPro" id="IPR037054">
    <property type="entry name" value="A-glucoronidase_C_sf"/>
</dbReference>
<evidence type="ECO:0000259" key="12">
    <source>
        <dbReference type="Pfam" id="PF07488"/>
    </source>
</evidence>
<keyword evidence="4 9" id="KW-0119">Carbohydrate metabolism</keyword>
<feature type="active site" description="Proton acceptor" evidence="8">
    <location>
        <position position="414"/>
    </location>
</feature>
<keyword evidence="3 7" id="KW-0378">Hydrolase</keyword>
<organism evidence="13 14">
    <name type="scientific">Martelella lutilitoris</name>
    <dbReference type="NCBI Taxonomy" id="2583532"/>
    <lineage>
        <taxon>Bacteria</taxon>
        <taxon>Pseudomonadati</taxon>
        <taxon>Pseudomonadota</taxon>
        <taxon>Alphaproteobacteria</taxon>
        <taxon>Hyphomicrobiales</taxon>
        <taxon>Aurantimonadaceae</taxon>
        <taxon>Martelella</taxon>
    </lineage>
</organism>
<dbReference type="SUPFAM" id="SSF55545">
    <property type="entry name" value="beta-N-acetylhexosaminidase-like domain"/>
    <property type="match status" value="1"/>
</dbReference>
<dbReference type="Pfam" id="PF07477">
    <property type="entry name" value="Glyco_hydro_67C"/>
    <property type="match status" value="1"/>
</dbReference>
<feature type="active site" description="Proton donor" evidence="8">
    <location>
        <position position="312"/>
    </location>
</feature>
<evidence type="ECO:0000313" key="14">
    <source>
        <dbReference type="Proteomes" id="UP000307874"/>
    </source>
</evidence>
<dbReference type="PIRSF" id="PIRSF029900">
    <property type="entry name" value="Alpha-glucuronds"/>
    <property type="match status" value="1"/>
</dbReference>
<dbReference type="PANTHER" id="PTHR39207">
    <property type="entry name" value="ALPHA-GLUCURONIDASE A"/>
    <property type="match status" value="1"/>
</dbReference>
<dbReference type="Proteomes" id="UP000307874">
    <property type="component" value="Unassembled WGS sequence"/>
</dbReference>
<evidence type="ECO:0000256" key="3">
    <source>
        <dbReference type="ARBA" id="ARBA00022801"/>
    </source>
</evidence>
<name>A0A5C4JLD3_9HYPH</name>
<comment type="caution">
    <text evidence="13">The sequence shown here is derived from an EMBL/GenBank/DDBJ whole genome shotgun (WGS) entry which is preliminary data.</text>
</comment>
<dbReference type="SUPFAM" id="SSF51445">
    <property type="entry name" value="(Trans)glycosidases"/>
    <property type="match status" value="1"/>
</dbReference>
<evidence type="ECO:0000256" key="7">
    <source>
        <dbReference type="PIRNR" id="PIRNR029900"/>
    </source>
</evidence>
<dbReference type="GO" id="GO:0005576">
    <property type="term" value="C:extracellular region"/>
    <property type="evidence" value="ECO:0007669"/>
    <property type="project" value="InterPro"/>
</dbReference>
<dbReference type="InterPro" id="IPR029018">
    <property type="entry name" value="Hex-like_dom2"/>
</dbReference>
<dbReference type="GO" id="GO:0046559">
    <property type="term" value="F:alpha-glucuronidase activity"/>
    <property type="evidence" value="ECO:0007669"/>
    <property type="project" value="InterPro"/>
</dbReference>
<evidence type="ECO:0000256" key="2">
    <source>
        <dbReference type="ARBA" id="ARBA00022651"/>
    </source>
</evidence>
<comment type="subunit">
    <text evidence="9">Homodimer.</text>
</comment>
<feature type="domain" description="Glycosyl hydrolase family 67 C-terminal" evidence="11">
    <location>
        <begin position="475"/>
        <end position="699"/>
    </location>
</feature>
<evidence type="ECO:0000256" key="8">
    <source>
        <dbReference type="PIRSR" id="PIRSR029900-1"/>
    </source>
</evidence>
<dbReference type="EC" id="3.2.1.131" evidence="9"/>
<evidence type="ECO:0000259" key="10">
    <source>
        <dbReference type="Pfam" id="PF03648"/>
    </source>
</evidence>
<dbReference type="InterPro" id="IPR011100">
    <property type="entry name" value="Glyco_hydro_67_cat"/>
</dbReference>
<dbReference type="Gene3D" id="3.90.1330.10">
    <property type="entry name" value="Alpha-glucuronidase, C-terminal domain"/>
    <property type="match status" value="1"/>
</dbReference>
<evidence type="ECO:0000256" key="9">
    <source>
        <dbReference type="RuleBase" id="RU361198"/>
    </source>
</evidence>
<evidence type="ECO:0000313" key="13">
    <source>
        <dbReference type="EMBL" id="TNB46336.1"/>
    </source>
</evidence>
<protein>
    <recommendedName>
        <fullName evidence="9">Xylan alpha-1,2-glucuronidase</fullName>
        <ecNumber evidence="9">3.2.1.131</ecNumber>
    </recommendedName>
</protein>
<evidence type="ECO:0000256" key="6">
    <source>
        <dbReference type="ARBA" id="ARBA00023326"/>
    </source>
</evidence>
<dbReference type="Gene3D" id="3.30.379.10">
    <property type="entry name" value="Chitobiase/beta-hexosaminidase domain 2-like"/>
    <property type="match status" value="1"/>
</dbReference>
<dbReference type="PANTHER" id="PTHR39207:SF1">
    <property type="entry name" value="ALPHA-GLUCURONIDASE A"/>
    <property type="match status" value="1"/>
</dbReference>
<keyword evidence="2 7" id="KW-0858">Xylan degradation</keyword>
<dbReference type="GO" id="GO:0045493">
    <property type="term" value="P:xylan catabolic process"/>
    <property type="evidence" value="ECO:0007669"/>
    <property type="project" value="UniProtKB-KW"/>
</dbReference>
<comment type="similarity">
    <text evidence="1 7 9">Belongs to the glycosyl hydrolase 67 family.</text>
</comment>
<evidence type="ECO:0000256" key="1">
    <source>
        <dbReference type="ARBA" id="ARBA00008833"/>
    </source>
</evidence>
<keyword evidence="6 9" id="KW-0624">Polysaccharide degradation</keyword>
<dbReference type="InterPro" id="IPR011395">
    <property type="entry name" value="Glyco_hydro_67_aGlcAse"/>
</dbReference>
<gene>
    <name evidence="13" type="ORF">FF124_17530</name>
</gene>
<dbReference type="InterPro" id="IPR017853">
    <property type="entry name" value="GH"/>
</dbReference>
<dbReference type="InterPro" id="IPR005154">
    <property type="entry name" value="Glyco_hydro_67_aGlcAse_N"/>
</dbReference>
<dbReference type="RefSeq" id="WP_138749784.1">
    <property type="nucleotide sequence ID" value="NZ_VCLB01000010.1"/>
</dbReference>
<sequence length="723" mass="79992">MNILLSHLLTLEAAKSGQNCAASAVDEDGYDLWLRYRPLAEPRRSAVEKAVRAFVLGAASPTMTAAREELERAFFAMLVKCVPVLDDGAICDGAVLAGTPENLPLISALDLPLSDLGKEGYCVSSLTHDGKRVTAIAANTDIGVLYGCFAFLRHIQTGGDPAKVDLAAAPKLDLRLLNHWDNLDGSVERGYAGYSIWDWWTLPDYVNKRYIDYARVNASIGLNGTVLNNVNAAPDILSDFYLEKAAKLADVFRPYGLKVFLSVNFASPSALGELATSDPADPAVKQWWKDKTRDVYRWIPDFGGFLVKANSEGQPGPGDYGRSHAEGANMLADALAPHGGILIWRSFVYASDPGTDRATEALSEFKPLDGTFRNNVLLQVKNGPIDFQPREPVSPSFGQITETPLVMEFQITKEYLGQTAHLAYLGPAFEEVLKFDTHARGPGSTVSRILKGEIFPQKVTGIAAVANIGTDRDWTGGTFNQANWYVFGRMAWDPDETAAAIAEDWVKMTFTDEAGFVRTVVDMMIGSHETLVNYMMPYGLHHQVATSHHYGPGPWVSELDRPEWNPTYYNRADENGIGFNRLANGSNAVAQYSPEVAAKFADPHAFGERYLLWFHHVPWDFPLTCGKTLWEGLAARYDKGVEGVAQMIASWESLRPQVDSQRFEQVRAFLKIQHREAQWWRDACLAYFSATSGRPLPEGHAEPAHTLEYYRSIHFRFAPGDPA</sequence>
<comment type="catalytic activity">
    <reaction evidence="9">
        <text>Hydrolysis of (1-&gt;2)-alpha-D-(4-O-methyl)glucuronosyl links in the main chain of hardwood xylans.</text>
        <dbReference type="EC" id="3.2.1.131"/>
    </reaction>
</comment>
<dbReference type="Pfam" id="PF07488">
    <property type="entry name" value="Glyco_hydro_67M"/>
    <property type="match status" value="1"/>
</dbReference>
<accession>A0A5C4JLD3</accession>
<evidence type="ECO:0000256" key="5">
    <source>
        <dbReference type="ARBA" id="ARBA00023295"/>
    </source>
</evidence>
<evidence type="ECO:0000259" key="11">
    <source>
        <dbReference type="Pfam" id="PF07477"/>
    </source>
</evidence>
<dbReference type="GO" id="GO:0033939">
    <property type="term" value="F:xylan alpha-1,2-glucuronosidase activity"/>
    <property type="evidence" value="ECO:0007669"/>
    <property type="project" value="UniProtKB-EC"/>
</dbReference>
<dbReference type="AlphaFoldDB" id="A0A5C4JLD3"/>
<dbReference type="InterPro" id="IPR011099">
    <property type="entry name" value="Glyco_hydro_67_C"/>
</dbReference>
<keyword evidence="5 7" id="KW-0326">Glycosidase</keyword>
<dbReference type="Pfam" id="PF03648">
    <property type="entry name" value="Glyco_hydro_67N"/>
    <property type="match status" value="1"/>
</dbReference>
<feature type="active site" description="Proton acceptor" evidence="8">
    <location>
        <position position="386"/>
    </location>
</feature>
<proteinExistence type="inferred from homology"/>
<feature type="domain" description="Alpha glucuronidase N-terminal" evidence="10">
    <location>
        <begin position="32"/>
        <end position="150"/>
    </location>
</feature>
<feature type="domain" description="Glycosyl hydrolase family 67 catalytic" evidence="12">
    <location>
        <begin position="155"/>
        <end position="474"/>
    </location>
</feature>
<reference evidence="13 14" key="1">
    <citation type="submission" date="2019-06" db="EMBL/GenBank/DDBJ databases">
        <title>Martelella lutilitoris sp. nov., isolated from a tidal mudflat.</title>
        <authorList>
            <person name="Kim Y.-J."/>
        </authorList>
    </citation>
    <scope>NUCLEOTIDE SEQUENCE [LARGE SCALE GENOMIC DNA]</scope>
    <source>
        <strain evidence="13 14">GH2-6</strain>
    </source>
</reference>
<keyword evidence="14" id="KW-1185">Reference proteome</keyword>
<dbReference type="Gene3D" id="3.20.20.80">
    <property type="entry name" value="Glycosidases"/>
    <property type="match status" value="1"/>
</dbReference>
<dbReference type="EMBL" id="VCLB01000010">
    <property type="protein sequence ID" value="TNB46336.1"/>
    <property type="molecule type" value="Genomic_DNA"/>
</dbReference>